<gene>
    <name evidence="1" type="ordered locus">MSMEI_4571</name>
</gene>
<dbReference type="Proteomes" id="UP000006158">
    <property type="component" value="Chromosome"/>
</dbReference>
<reference evidence="1 2" key="1">
    <citation type="journal article" date="2007" name="Genome Biol.">
        <title>Interrupted coding sequences in Mycobacterium smegmatis: authentic mutations or sequencing errors?</title>
        <authorList>
            <person name="Deshayes C."/>
            <person name="Perrodou E."/>
            <person name="Gallien S."/>
            <person name="Euphrasie D."/>
            <person name="Schaeffer C."/>
            <person name="Van-Dorsselaer A."/>
            <person name="Poch O."/>
            <person name="Lecompte O."/>
            <person name="Reyrat J.M."/>
        </authorList>
    </citation>
    <scope>NUCLEOTIDE SEQUENCE [LARGE SCALE GENOMIC DNA]</scope>
    <source>
        <strain evidence="2">ATCC 700084 / mc(2)155</strain>
    </source>
</reference>
<sequence length="260" mass="28286">MRVGREGDGGVPQLAGLLAARDARQDRAEERDAVDVDGGGADVVTDGVHAGVVAATQRLVVLVGGGGLRQLGGQAHLLERLRDHLVEVLVVLVVDPGAHRGVERRQDLGALELLGGDRDADRAPGLLHHLLVFLGQVPALVEDRQAHHVELHLDVTHLLHFENPARGDPAPRAQRVEPETCDILLSHQRVLSTTGRNSVQHNCRRARGVPTHIRRRQTGRACTGKSQRKARNADSAPIFIEPCFLCDLRLPPLQKRTRAL</sequence>
<reference evidence="1 2" key="2">
    <citation type="journal article" date="2009" name="Genome Res.">
        <title>Ortho-proteogenomics: multiple proteomes investigation through orthology and a new MS-based protocol.</title>
        <authorList>
            <person name="Gallien S."/>
            <person name="Perrodou E."/>
            <person name="Carapito C."/>
            <person name="Deshayes C."/>
            <person name="Reyrat J.M."/>
            <person name="Van Dorsselaer A."/>
            <person name="Poch O."/>
            <person name="Schaeffer C."/>
            <person name="Lecompte O."/>
        </authorList>
    </citation>
    <scope>NUCLEOTIDE SEQUENCE [LARGE SCALE GENOMIC DNA]</scope>
    <source>
        <strain evidence="2">ATCC 700084 / mc(2)155</strain>
    </source>
</reference>
<evidence type="ECO:0000313" key="2">
    <source>
        <dbReference type="Proteomes" id="UP000006158"/>
    </source>
</evidence>
<dbReference type="EMBL" id="CP001663">
    <property type="protein sequence ID" value="AFP41023.1"/>
    <property type="molecule type" value="Genomic_DNA"/>
</dbReference>
<accession>I7FQK5</accession>
<dbReference type="KEGG" id="msg:MSMEI_4571"/>
<proteinExistence type="predicted"/>
<dbReference type="AlphaFoldDB" id="I7FQK5"/>
<protein>
    <submittedName>
        <fullName evidence="1">Uncharacterized protein</fullName>
    </submittedName>
</protein>
<organism evidence="1 2">
    <name type="scientific">Mycolicibacterium smegmatis (strain ATCC 700084 / mc(2)155)</name>
    <name type="common">Mycobacterium smegmatis</name>
    <dbReference type="NCBI Taxonomy" id="246196"/>
    <lineage>
        <taxon>Bacteria</taxon>
        <taxon>Bacillati</taxon>
        <taxon>Actinomycetota</taxon>
        <taxon>Actinomycetes</taxon>
        <taxon>Mycobacteriales</taxon>
        <taxon>Mycobacteriaceae</taxon>
        <taxon>Mycolicibacterium</taxon>
    </lineage>
</organism>
<evidence type="ECO:0000313" key="1">
    <source>
        <dbReference type="EMBL" id="AFP41023.1"/>
    </source>
</evidence>
<name>I7FQK5_MYCS2</name>